<accession>A0A1G1X551</accession>
<protein>
    <submittedName>
        <fullName evidence="1">Uncharacterized protein</fullName>
    </submittedName>
</protein>
<reference evidence="1 2" key="1">
    <citation type="journal article" date="2016" name="Nat. Commun.">
        <title>Thousands of microbial genomes shed light on interconnected biogeochemical processes in an aquifer system.</title>
        <authorList>
            <person name="Anantharaman K."/>
            <person name="Brown C.T."/>
            <person name="Hug L.A."/>
            <person name="Sharon I."/>
            <person name="Castelle C.J."/>
            <person name="Probst A.J."/>
            <person name="Thomas B.C."/>
            <person name="Singh A."/>
            <person name="Wilkins M.J."/>
            <person name="Karaoz U."/>
            <person name="Brodie E.L."/>
            <person name="Williams K.H."/>
            <person name="Hubbard S.S."/>
            <person name="Banfield J.F."/>
        </authorList>
    </citation>
    <scope>NUCLEOTIDE SEQUENCE [LARGE SCALE GENOMIC DNA]</scope>
</reference>
<gene>
    <name evidence="1" type="ORF">A3D99_03560</name>
</gene>
<organism evidence="1 2">
    <name type="scientific">Candidatus Andersenbacteria bacterium RIFCSPHIGHO2_12_FULL_45_11</name>
    <dbReference type="NCBI Taxonomy" id="1797281"/>
    <lineage>
        <taxon>Bacteria</taxon>
        <taxon>Candidatus Anderseniibacteriota</taxon>
    </lineage>
</organism>
<sequence length="310" mass="35505">MQHQRVEALLELSGVSPTNDVVEIVSAVQDAPDPETAVCNVMGVINVQSPLLQDKWRKHVAQMWFASHPNIPTSFALPFKTGDVAYAHVLLEAQSLLREIAHTPVDADNVLEEEVRLAQGLSVFRGDTIAVRRMMALLEELRLIRFYQNQFQVVRSRTQRFQELPLPGQFYLLWHADMYHLEWRQFDPDYGVSLSVFQQYLPMVWEMLVHRHEGTVQRIDELTWQVVRAFRPLWQQQGGIIRSGMQSMVGLYEQSLLQSMVETHLVQKSLARYGLISYEDDVSFTWTAAGEALLDAERMGTLPCAADLLP</sequence>
<evidence type="ECO:0000313" key="1">
    <source>
        <dbReference type="EMBL" id="OGY34921.1"/>
    </source>
</evidence>
<dbReference type="Proteomes" id="UP000177528">
    <property type="component" value="Unassembled WGS sequence"/>
</dbReference>
<dbReference type="AlphaFoldDB" id="A0A1G1X551"/>
<evidence type="ECO:0000313" key="2">
    <source>
        <dbReference type="Proteomes" id="UP000177528"/>
    </source>
</evidence>
<comment type="caution">
    <text evidence="1">The sequence shown here is derived from an EMBL/GenBank/DDBJ whole genome shotgun (WGS) entry which is preliminary data.</text>
</comment>
<name>A0A1G1X551_9BACT</name>
<dbReference type="EMBL" id="MHHR01000007">
    <property type="protein sequence ID" value="OGY34921.1"/>
    <property type="molecule type" value="Genomic_DNA"/>
</dbReference>
<proteinExistence type="predicted"/>